<gene>
    <name evidence="1" type="ORF">RFI_27094</name>
</gene>
<sequence>MSWICDDLIQRSKLRFGKYSEWIYTPLMEGINTIAQLCCNALSLMIADFAFENSRPKTVQEYRIHFIKAWKKPIDMLIFDLSEAAFEILYQSTVGLVCSTCVDLLKRTMKTNVLPKIKLLLQQHRANLNKDNKSQSLHKNQHLIPNAIKRHISTKEIVDILMERVLYNVVNENLTYLRFECEKKFYKAFEKKHQMMGTYTEQ</sequence>
<dbReference type="Proteomes" id="UP000023152">
    <property type="component" value="Unassembled WGS sequence"/>
</dbReference>
<protein>
    <submittedName>
        <fullName evidence="1">Uncharacterized protein</fullName>
    </submittedName>
</protein>
<name>X6M8G7_RETFI</name>
<dbReference type="AlphaFoldDB" id="X6M8G7"/>
<proteinExistence type="predicted"/>
<dbReference type="EMBL" id="ASPP01023550">
    <property type="protein sequence ID" value="ETO10283.1"/>
    <property type="molecule type" value="Genomic_DNA"/>
</dbReference>
<reference evidence="1 2" key="1">
    <citation type="journal article" date="2013" name="Curr. Biol.">
        <title>The Genome of the Foraminiferan Reticulomyxa filosa.</title>
        <authorList>
            <person name="Glockner G."/>
            <person name="Hulsmann N."/>
            <person name="Schleicher M."/>
            <person name="Noegel A.A."/>
            <person name="Eichinger L."/>
            <person name="Gallinger C."/>
            <person name="Pawlowski J."/>
            <person name="Sierra R."/>
            <person name="Euteneuer U."/>
            <person name="Pillet L."/>
            <person name="Moustafa A."/>
            <person name="Platzer M."/>
            <person name="Groth M."/>
            <person name="Szafranski K."/>
            <person name="Schliwa M."/>
        </authorList>
    </citation>
    <scope>NUCLEOTIDE SEQUENCE [LARGE SCALE GENOMIC DNA]</scope>
</reference>
<keyword evidence="2" id="KW-1185">Reference proteome</keyword>
<organism evidence="1 2">
    <name type="scientific">Reticulomyxa filosa</name>
    <dbReference type="NCBI Taxonomy" id="46433"/>
    <lineage>
        <taxon>Eukaryota</taxon>
        <taxon>Sar</taxon>
        <taxon>Rhizaria</taxon>
        <taxon>Retaria</taxon>
        <taxon>Foraminifera</taxon>
        <taxon>Monothalamids</taxon>
        <taxon>Reticulomyxidae</taxon>
        <taxon>Reticulomyxa</taxon>
    </lineage>
</organism>
<evidence type="ECO:0000313" key="2">
    <source>
        <dbReference type="Proteomes" id="UP000023152"/>
    </source>
</evidence>
<comment type="caution">
    <text evidence="1">The sequence shown here is derived from an EMBL/GenBank/DDBJ whole genome shotgun (WGS) entry which is preliminary data.</text>
</comment>
<evidence type="ECO:0000313" key="1">
    <source>
        <dbReference type="EMBL" id="ETO10283.1"/>
    </source>
</evidence>
<accession>X6M8G7</accession>